<comment type="caution">
    <text evidence="2">The sequence shown here is derived from an EMBL/GenBank/DDBJ whole genome shotgun (WGS) entry which is preliminary data.</text>
</comment>
<organism evidence="2 3">
    <name type="scientific">Emericellopsis cladophorae</name>
    <dbReference type="NCBI Taxonomy" id="2686198"/>
    <lineage>
        <taxon>Eukaryota</taxon>
        <taxon>Fungi</taxon>
        <taxon>Dikarya</taxon>
        <taxon>Ascomycota</taxon>
        <taxon>Pezizomycotina</taxon>
        <taxon>Sordariomycetes</taxon>
        <taxon>Hypocreomycetidae</taxon>
        <taxon>Hypocreales</taxon>
        <taxon>Bionectriaceae</taxon>
        <taxon>Emericellopsis</taxon>
    </lineage>
</organism>
<name>A0A9P9Y988_9HYPO</name>
<dbReference type="RefSeq" id="XP_051366647.1">
    <property type="nucleotide sequence ID" value="XM_051504119.1"/>
</dbReference>
<accession>A0A9P9Y988</accession>
<feature type="compositionally biased region" description="Low complexity" evidence="1">
    <location>
        <begin position="160"/>
        <end position="169"/>
    </location>
</feature>
<dbReference type="GeneID" id="75832608"/>
<feature type="region of interest" description="Disordered" evidence="1">
    <location>
        <begin position="1"/>
        <end position="98"/>
    </location>
</feature>
<feature type="compositionally biased region" description="Low complexity" evidence="1">
    <location>
        <begin position="78"/>
        <end position="91"/>
    </location>
</feature>
<keyword evidence="3" id="KW-1185">Reference proteome</keyword>
<feature type="region of interest" description="Disordered" evidence="1">
    <location>
        <begin position="158"/>
        <end position="189"/>
    </location>
</feature>
<dbReference type="EMBL" id="JAGIXG020000001">
    <property type="protein sequence ID" value="KAI6785791.1"/>
    <property type="molecule type" value="Genomic_DNA"/>
</dbReference>
<reference evidence="2" key="1">
    <citation type="journal article" date="2021" name="J Fungi (Basel)">
        <title>Genomic and Metabolomic Analyses of the Marine Fungus Emericellopsis cladophorae: Insights into Saltwater Adaptability Mechanisms and Its Biosynthetic Potential.</title>
        <authorList>
            <person name="Goncalves M.F.M."/>
            <person name="Hilario S."/>
            <person name="Van de Peer Y."/>
            <person name="Esteves A.C."/>
            <person name="Alves A."/>
        </authorList>
    </citation>
    <scope>NUCLEOTIDE SEQUENCE</scope>
    <source>
        <strain evidence="2">MUM 19.33</strain>
    </source>
</reference>
<gene>
    <name evidence="2" type="ORF">J7T54_006130</name>
</gene>
<reference evidence="2" key="2">
    <citation type="submission" date="2022-07" db="EMBL/GenBank/DDBJ databases">
        <authorList>
            <person name="Goncalves M.F.M."/>
            <person name="Hilario S."/>
            <person name="Van De Peer Y."/>
            <person name="Esteves A.C."/>
            <person name="Alves A."/>
        </authorList>
    </citation>
    <scope>NUCLEOTIDE SEQUENCE</scope>
    <source>
        <strain evidence="2">MUM 19.33</strain>
    </source>
</reference>
<proteinExistence type="predicted"/>
<evidence type="ECO:0000313" key="3">
    <source>
        <dbReference type="Proteomes" id="UP001055219"/>
    </source>
</evidence>
<protein>
    <submittedName>
        <fullName evidence="2">Uncharacterized protein</fullName>
    </submittedName>
</protein>
<dbReference type="AlphaFoldDB" id="A0A9P9Y988"/>
<dbReference type="Proteomes" id="UP001055219">
    <property type="component" value="Unassembled WGS sequence"/>
</dbReference>
<evidence type="ECO:0000256" key="1">
    <source>
        <dbReference type="SAM" id="MobiDB-lite"/>
    </source>
</evidence>
<feature type="region of interest" description="Disordered" evidence="1">
    <location>
        <begin position="301"/>
        <end position="341"/>
    </location>
</feature>
<feature type="compositionally biased region" description="Basic and acidic residues" evidence="1">
    <location>
        <begin position="7"/>
        <end position="19"/>
    </location>
</feature>
<evidence type="ECO:0000313" key="2">
    <source>
        <dbReference type="EMBL" id="KAI6785791.1"/>
    </source>
</evidence>
<feature type="compositionally biased region" description="Basic and acidic residues" evidence="1">
    <location>
        <begin position="309"/>
        <end position="330"/>
    </location>
</feature>
<dbReference type="OrthoDB" id="3921745at2759"/>
<sequence>MESTADSADRPAIRRRLDNVPRLMLPARPSARRFQDLLSSMKTEDVDKIPRLPHTPPASDFGSPHIKIEGSPTLTQGSFSSSYTTARSSPPANSPVQLPSLAEFDRGVESLIQSSGPPFPVRPLQRTPVVANEPLPPPRALYDQPVYVNTPSSKSHHYYHSPYPTSGYTSRHDASRYPSPSSEKGKHCNKKYTNEEGDFIIYMWTDKGLKWEDVCKEFGRRFGGPLRSTQGLQAWYYRANLNIPVWDDDGWLVFDKEDDIAPQVRQIKCRERDALPTLCQRYPERAVTYHWVDPAHREQASEWAAKRKQQLDDRQARRREREQSRQDRHPYVGHPNARSKL</sequence>